<feature type="coiled-coil region" evidence="1">
    <location>
        <begin position="116"/>
        <end position="177"/>
    </location>
</feature>
<protein>
    <recommendedName>
        <fullName evidence="3">BZIP domain-containing protein</fullName>
    </recommendedName>
</protein>
<sequence>MDAVPCPPAVKAEASTAPETAPAAKANHPTGFRKAKSGSSGAGSKTAEPETTDVDASSVTAAEETRTKASTNGEGGDAVKTKEPELDENGNPVLYTKSGAKRKQASNCKAQYNPEVQMTEKQLTQWRREMRRVRNREAAAASRKKVRDRIDDLENRASKWRSRYEDAINRIGEAERERLGLPTAEDLDAEDEAAGGRTTEVLRHPGTRRLRSKPQRRERSFPRTMLQFKAGETADDNPVWLRWQYQGMAG</sequence>
<dbReference type="SUPFAM" id="SSF57959">
    <property type="entry name" value="Leucine zipper domain"/>
    <property type="match status" value="1"/>
</dbReference>
<keyword evidence="5" id="KW-1185">Reference proteome</keyword>
<dbReference type="GO" id="GO:0003700">
    <property type="term" value="F:DNA-binding transcription factor activity"/>
    <property type="evidence" value="ECO:0007669"/>
    <property type="project" value="InterPro"/>
</dbReference>
<feature type="compositionally biased region" description="Polar residues" evidence="2">
    <location>
        <begin position="105"/>
        <end position="116"/>
    </location>
</feature>
<feature type="compositionally biased region" description="Basic residues" evidence="2">
    <location>
        <begin position="205"/>
        <end position="214"/>
    </location>
</feature>
<accession>K0TAT9</accession>
<dbReference type="Proteomes" id="UP000266841">
    <property type="component" value="Unassembled WGS sequence"/>
</dbReference>
<feature type="region of interest" description="Disordered" evidence="2">
    <location>
        <begin position="1"/>
        <end position="116"/>
    </location>
</feature>
<feature type="compositionally biased region" description="Low complexity" evidence="2">
    <location>
        <begin position="37"/>
        <end position="46"/>
    </location>
</feature>
<comment type="caution">
    <text evidence="4">The sequence shown here is derived from an EMBL/GenBank/DDBJ whole genome shotgun (WGS) entry which is preliminary data.</text>
</comment>
<proteinExistence type="predicted"/>
<feature type="compositionally biased region" description="Low complexity" evidence="2">
    <location>
        <begin position="11"/>
        <end position="26"/>
    </location>
</feature>
<organism evidence="4 5">
    <name type="scientific">Thalassiosira oceanica</name>
    <name type="common">Marine diatom</name>
    <dbReference type="NCBI Taxonomy" id="159749"/>
    <lineage>
        <taxon>Eukaryota</taxon>
        <taxon>Sar</taxon>
        <taxon>Stramenopiles</taxon>
        <taxon>Ochrophyta</taxon>
        <taxon>Bacillariophyta</taxon>
        <taxon>Coscinodiscophyceae</taxon>
        <taxon>Thalassiosirophycidae</taxon>
        <taxon>Thalassiosirales</taxon>
        <taxon>Thalassiosiraceae</taxon>
        <taxon>Thalassiosira</taxon>
    </lineage>
</organism>
<evidence type="ECO:0000259" key="3">
    <source>
        <dbReference type="PROSITE" id="PS00036"/>
    </source>
</evidence>
<dbReference type="PROSITE" id="PS00036">
    <property type="entry name" value="BZIP_BASIC"/>
    <property type="match status" value="1"/>
</dbReference>
<dbReference type="InterPro" id="IPR004827">
    <property type="entry name" value="bZIP"/>
</dbReference>
<reference evidence="4 5" key="1">
    <citation type="journal article" date="2012" name="Genome Biol.">
        <title>Genome and low-iron response of an oceanic diatom adapted to chronic iron limitation.</title>
        <authorList>
            <person name="Lommer M."/>
            <person name="Specht M."/>
            <person name="Roy A.S."/>
            <person name="Kraemer L."/>
            <person name="Andreson R."/>
            <person name="Gutowska M.A."/>
            <person name="Wolf J."/>
            <person name="Bergner S.V."/>
            <person name="Schilhabel M.B."/>
            <person name="Klostermeier U.C."/>
            <person name="Beiko R.G."/>
            <person name="Rosenstiel P."/>
            <person name="Hippler M."/>
            <person name="Laroche J."/>
        </authorList>
    </citation>
    <scope>NUCLEOTIDE SEQUENCE [LARGE SCALE GENOMIC DNA]</scope>
    <source>
        <strain evidence="4 5">CCMP1005</strain>
    </source>
</reference>
<gene>
    <name evidence="4" type="ORF">THAOC_08062</name>
</gene>
<dbReference type="AlphaFoldDB" id="K0TAT9"/>
<evidence type="ECO:0000256" key="1">
    <source>
        <dbReference type="SAM" id="Coils"/>
    </source>
</evidence>
<dbReference type="OrthoDB" id="48969at2759"/>
<feature type="region of interest" description="Disordered" evidence="2">
    <location>
        <begin position="179"/>
        <end position="223"/>
    </location>
</feature>
<name>K0TAT9_THAOC</name>
<dbReference type="InterPro" id="IPR046347">
    <property type="entry name" value="bZIP_sf"/>
</dbReference>
<feature type="domain" description="BZIP" evidence="3">
    <location>
        <begin position="131"/>
        <end position="145"/>
    </location>
</feature>
<evidence type="ECO:0000256" key="2">
    <source>
        <dbReference type="SAM" id="MobiDB-lite"/>
    </source>
</evidence>
<dbReference type="Gene3D" id="1.20.5.170">
    <property type="match status" value="1"/>
</dbReference>
<evidence type="ECO:0000313" key="5">
    <source>
        <dbReference type="Proteomes" id="UP000266841"/>
    </source>
</evidence>
<dbReference type="EMBL" id="AGNL01008357">
    <property type="protein sequence ID" value="EJK70566.1"/>
    <property type="molecule type" value="Genomic_DNA"/>
</dbReference>
<evidence type="ECO:0000313" key="4">
    <source>
        <dbReference type="EMBL" id="EJK70566.1"/>
    </source>
</evidence>
<keyword evidence="1" id="KW-0175">Coiled coil</keyword>